<protein>
    <submittedName>
        <fullName evidence="1">Uncharacterized protein</fullName>
    </submittedName>
</protein>
<dbReference type="AlphaFoldDB" id="X1SVE7"/>
<dbReference type="EMBL" id="BARW01001035">
    <property type="protein sequence ID" value="GAI71794.1"/>
    <property type="molecule type" value="Genomic_DNA"/>
</dbReference>
<evidence type="ECO:0000313" key="1">
    <source>
        <dbReference type="EMBL" id="GAI71794.1"/>
    </source>
</evidence>
<name>X1SVE7_9ZZZZ</name>
<reference evidence="1" key="1">
    <citation type="journal article" date="2014" name="Front. Microbiol.">
        <title>High frequency of phylogenetically diverse reductive dehalogenase-homologous genes in deep subseafloor sedimentary metagenomes.</title>
        <authorList>
            <person name="Kawai M."/>
            <person name="Futagami T."/>
            <person name="Toyoda A."/>
            <person name="Takaki Y."/>
            <person name="Nishi S."/>
            <person name="Hori S."/>
            <person name="Arai W."/>
            <person name="Tsubouchi T."/>
            <person name="Morono Y."/>
            <person name="Uchiyama I."/>
            <person name="Ito T."/>
            <person name="Fujiyama A."/>
            <person name="Inagaki F."/>
            <person name="Takami H."/>
        </authorList>
    </citation>
    <scope>NUCLEOTIDE SEQUENCE</scope>
    <source>
        <strain evidence="1">Expedition CK06-06</strain>
    </source>
</reference>
<sequence length="95" mass="10854">MKRVTIVPVLKAITPRGPRHEPLLTFPPRFYYTCEKHRKEKFGYRNIYDVLAYLMFESRSSGKRLTVTKGTFTAAGLDAEDIANIQVAAAKWMSS</sequence>
<organism evidence="1">
    <name type="scientific">marine sediment metagenome</name>
    <dbReference type="NCBI Taxonomy" id="412755"/>
    <lineage>
        <taxon>unclassified sequences</taxon>
        <taxon>metagenomes</taxon>
        <taxon>ecological metagenomes</taxon>
    </lineage>
</organism>
<accession>X1SVE7</accession>
<comment type="caution">
    <text evidence="1">The sequence shown here is derived from an EMBL/GenBank/DDBJ whole genome shotgun (WGS) entry which is preliminary data.</text>
</comment>
<gene>
    <name evidence="1" type="ORF">S12H4_03609</name>
</gene>
<proteinExistence type="predicted"/>